<accession>A0AAV9VYQ5</accession>
<dbReference type="AlphaFoldDB" id="A0AAV9VYQ5"/>
<gene>
    <name evidence="2" type="ORF">TWF481_011570</name>
</gene>
<feature type="transmembrane region" description="Helical" evidence="1">
    <location>
        <begin position="300"/>
        <end position="325"/>
    </location>
</feature>
<reference evidence="2 3" key="1">
    <citation type="submission" date="2023-08" db="EMBL/GenBank/DDBJ databases">
        <authorList>
            <person name="Palmer J.M."/>
        </authorList>
    </citation>
    <scope>NUCLEOTIDE SEQUENCE [LARGE SCALE GENOMIC DNA]</scope>
    <source>
        <strain evidence="2 3">TWF481</strain>
    </source>
</reference>
<keyword evidence="1" id="KW-0472">Membrane</keyword>
<evidence type="ECO:0008006" key="4">
    <source>
        <dbReference type="Google" id="ProtNLM"/>
    </source>
</evidence>
<comment type="caution">
    <text evidence="2">The sequence shown here is derived from an EMBL/GenBank/DDBJ whole genome shotgun (WGS) entry which is preliminary data.</text>
</comment>
<proteinExistence type="predicted"/>
<protein>
    <recommendedName>
        <fullName evidence="4">F-box domain-containing protein</fullName>
    </recommendedName>
</protein>
<organism evidence="2 3">
    <name type="scientific">Arthrobotrys musiformis</name>
    <dbReference type="NCBI Taxonomy" id="47236"/>
    <lineage>
        <taxon>Eukaryota</taxon>
        <taxon>Fungi</taxon>
        <taxon>Dikarya</taxon>
        <taxon>Ascomycota</taxon>
        <taxon>Pezizomycotina</taxon>
        <taxon>Orbiliomycetes</taxon>
        <taxon>Orbiliales</taxon>
        <taxon>Orbiliaceae</taxon>
        <taxon>Arthrobotrys</taxon>
    </lineage>
</organism>
<sequence length="353" mass="40165">MTKMLLKPPTKTTHFFSSASSPAATKVLNIPELLEQILYFVLTSPELDTQDRCKAANILRETSSTWAGTIDSSPTLSVFAFRNRKLSPTHIAGDINIPFLQCLKFELSEIDQLRNSQGTQVGLKDLKKFKNSQRVYMSRFPKLRKAVEVMKYPFSPPSPIKYLASDVLLIQPPPPSTTGIYLHFYGWGDLAWIGWLGRYSKPYDHHKLGNTIEFKYWHKVTSSSSGDGNSSNNVTGADLVNALTKVLEAFYSFDKGFFEVLRIELTVGNVDPPRSISGGIDYMYRWYLWNPKKFGGRREIMLDVLIWVVDHTLLLLSSILMKVLFFKDFIAEGMEGIRGKWQNARRHHRAATS</sequence>
<keyword evidence="3" id="KW-1185">Reference proteome</keyword>
<name>A0AAV9VYQ5_9PEZI</name>
<evidence type="ECO:0000313" key="3">
    <source>
        <dbReference type="Proteomes" id="UP001370758"/>
    </source>
</evidence>
<evidence type="ECO:0000256" key="1">
    <source>
        <dbReference type="SAM" id="Phobius"/>
    </source>
</evidence>
<evidence type="ECO:0000313" key="2">
    <source>
        <dbReference type="EMBL" id="KAK6499001.1"/>
    </source>
</evidence>
<dbReference type="Proteomes" id="UP001370758">
    <property type="component" value="Unassembled WGS sequence"/>
</dbReference>
<dbReference type="EMBL" id="JAVHJL010000008">
    <property type="protein sequence ID" value="KAK6499001.1"/>
    <property type="molecule type" value="Genomic_DNA"/>
</dbReference>
<keyword evidence="1" id="KW-0812">Transmembrane</keyword>
<keyword evidence="1" id="KW-1133">Transmembrane helix</keyword>